<dbReference type="Gene3D" id="3.30.565.40">
    <property type="entry name" value="Fervidobacterium nodosum Rt17-B1 like"/>
    <property type="match status" value="1"/>
</dbReference>
<name>A0A2T1NHZ9_9FLAO</name>
<keyword evidence="3" id="KW-1185">Reference proteome</keyword>
<accession>A0A2T1NHZ9</accession>
<organism evidence="2 3">
    <name type="scientific">Mesoflavibacter zeaxanthinifaciens subsp. sabulilitoris</name>
    <dbReference type="NCBI Taxonomy" id="1520893"/>
    <lineage>
        <taxon>Bacteria</taxon>
        <taxon>Pseudomonadati</taxon>
        <taxon>Bacteroidota</taxon>
        <taxon>Flavobacteriia</taxon>
        <taxon>Flavobacteriales</taxon>
        <taxon>Flavobacteriaceae</taxon>
        <taxon>Mesoflavibacter</taxon>
    </lineage>
</organism>
<dbReference type="Gene3D" id="3.90.640.20">
    <property type="entry name" value="Heat-shock cognate protein, ATPase"/>
    <property type="match status" value="1"/>
</dbReference>
<protein>
    <recommendedName>
        <fullName evidence="1">DUF3298 domain-containing protein</fullName>
    </recommendedName>
</protein>
<evidence type="ECO:0000313" key="2">
    <source>
        <dbReference type="EMBL" id="PSG92518.1"/>
    </source>
</evidence>
<sequence length="246" mass="28057">MFNSINNFKTFYLLFLCFIGFFSCEEEKILSFSEIHISKEKETFVDIVMPKAKGNSNVAKNINTSLNNFACDILNVDSAKEKKLTIDQSITAFNASYIGFTTLFTEDVAKDFPKWEAFIDGEISFQNEFIICIAMNGNVQTGEANSNLIFKFFNFDPATGKELKTKDLINDLNGFKALVKKYYDKELMTVHNGLQSQNLDFKLPKTIGFNEEGIIIFYNNFEFGALSKEPVEFTIPYVVANSYLKF</sequence>
<evidence type="ECO:0000313" key="3">
    <source>
        <dbReference type="Proteomes" id="UP000238430"/>
    </source>
</evidence>
<dbReference type="RefSeq" id="WP_106677163.1">
    <property type="nucleotide sequence ID" value="NZ_JACHWV010000005.1"/>
</dbReference>
<dbReference type="InterPro" id="IPR037126">
    <property type="entry name" value="PdaC/RsiV-like_sf"/>
</dbReference>
<evidence type="ECO:0000259" key="1">
    <source>
        <dbReference type="Pfam" id="PF11738"/>
    </source>
</evidence>
<dbReference type="Proteomes" id="UP000238430">
    <property type="component" value="Unassembled WGS sequence"/>
</dbReference>
<reference evidence="2 3" key="1">
    <citation type="submission" date="2018-03" db="EMBL/GenBank/DDBJ databases">
        <title>Mesoflavibacter sp. HG37 and Mesoflavibacter sp. HG96 sp.nov., two marine bacteria isolated from seawater of Western Pacific Ocean.</title>
        <authorList>
            <person name="Cheng H."/>
            <person name="Wu Y.-H."/>
            <person name="Guo L.-L."/>
            <person name="Xu X.-W."/>
        </authorList>
    </citation>
    <scope>NUCLEOTIDE SEQUENCE [LARGE SCALE GENOMIC DNA]</scope>
    <source>
        <strain evidence="2 3">KCTC 42117</strain>
    </source>
</reference>
<dbReference type="InterPro" id="IPR021729">
    <property type="entry name" value="DUF3298"/>
</dbReference>
<dbReference type="Pfam" id="PF11738">
    <property type="entry name" value="DUF3298"/>
    <property type="match status" value="1"/>
</dbReference>
<dbReference type="EMBL" id="PXOT01000018">
    <property type="protein sequence ID" value="PSG92518.1"/>
    <property type="molecule type" value="Genomic_DNA"/>
</dbReference>
<dbReference type="OrthoDB" id="594879at2"/>
<gene>
    <name evidence="2" type="ORF">C7H61_03490</name>
</gene>
<feature type="domain" description="DUF3298" evidence="1">
    <location>
        <begin position="176"/>
        <end position="237"/>
    </location>
</feature>
<dbReference type="AlphaFoldDB" id="A0A2T1NHZ9"/>
<comment type="caution">
    <text evidence="2">The sequence shown here is derived from an EMBL/GenBank/DDBJ whole genome shotgun (WGS) entry which is preliminary data.</text>
</comment>
<proteinExistence type="predicted"/>